<gene>
    <name evidence="2" type="ORF">AB1Y20_010993</name>
</gene>
<dbReference type="Proteomes" id="UP001515480">
    <property type="component" value="Unassembled WGS sequence"/>
</dbReference>
<keyword evidence="3" id="KW-1185">Reference proteome</keyword>
<evidence type="ECO:0008006" key="4">
    <source>
        <dbReference type="Google" id="ProtNLM"/>
    </source>
</evidence>
<accession>A0AB34IKH7</accession>
<organism evidence="2 3">
    <name type="scientific">Prymnesium parvum</name>
    <name type="common">Toxic golden alga</name>
    <dbReference type="NCBI Taxonomy" id="97485"/>
    <lineage>
        <taxon>Eukaryota</taxon>
        <taxon>Haptista</taxon>
        <taxon>Haptophyta</taxon>
        <taxon>Prymnesiophyceae</taxon>
        <taxon>Prymnesiales</taxon>
        <taxon>Prymnesiaceae</taxon>
        <taxon>Prymnesium</taxon>
    </lineage>
</organism>
<feature type="region of interest" description="Disordered" evidence="1">
    <location>
        <begin position="1"/>
        <end position="53"/>
    </location>
</feature>
<evidence type="ECO:0000313" key="2">
    <source>
        <dbReference type="EMBL" id="KAL1502921.1"/>
    </source>
</evidence>
<dbReference type="InterPro" id="IPR036869">
    <property type="entry name" value="J_dom_sf"/>
</dbReference>
<name>A0AB34IKH7_PRYPA</name>
<sequence length="304" mass="33330">MSRPPPAPTAAAASHHHAVPPAAHPPTPTSSSSLSAHPPPLLPMPPPSSSHSSAIFIDPLAEARGAISLREEGQNLLKAAREIEVWVHGRAKACAEEEQQLHAQLQAERKALAACFEKRRAAREGVRKHLTQLLLNEPGGGARSQQEAASQAPSLQKLLRPEATFYELLDLHPDADAAAISTRTAQLMANLLQGKSDIDAAIGRVREAERTLTDASRRAQYDAAVGRAEQLRSAEWARQVEQVNRVLLGEKHEEQVLREKALSKRESQAHAIHQRREALFKDLQLKKSLMKAQLESRWSGYGRS</sequence>
<comment type="caution">
    <text evidence="2">The sequence shown here is derived from an EMBL/GenBank/DDBJ whole genome shotgun (WGS) entry which is preliminary data.</text>
</comment>
<feature type="compositionally biased region" description="Pro residues" evidence="1">
    <location>
        <begin position="37"/>
        <end position="48"/>
    </location>
</feature>
<evidence type="ECO:0000313" key="3">
    <source>
        <dbReference type="Proteomes" id="UP001515480"/>
    </source>
</evidence>
<dbReference type="AlphaFoldDB" id="A0AB34IKH7"/>
<dbReference type="EMBL" id="JBGBPQ010000022">
    <property type="protein sequence ID" value="KAL1502921.1"/>
    <property type="molecule type" value="Genomic_DNA"/>
</dbReference>
<dbReference type="Gene3D" id="1.10.287.110">
    <property type="entry name" value="DnaJ domain"/>
    <property type="match status" value="1"/>
</dbReference>
<reference evidence="2 3" key="1">
    <citation type="journal article" date="2024" name="Science">
        <title>Giant polyketide synthase enzymes in the biosynthesis of giant marine polyether toxins.</title>
        <authorList>
            <person name="Fallon T.R."/>
            <person name="Shende V.V."/>
            <person name="Wierzbicki I.H."/>
            <person name="Pendleton A.L."/>
            <person name="Watervoot N.F."/>
            <person name="Auber R.P."/>
            <person name="Gonzalez D.J."/>
            <person name="Wisecaver J.H."/>
            <person name="Moore B.S."/>
        </authorList>
    </citation>
    <scope>NUCLEOTIDE SEQUENCE [LARGE SCALE GENOMIC DNA]</scope>
    <source>
        <strain evidence="2 3">12B1</strain>
    </source>
</reference>
<proteinExistence type="predicted"/>
<protein>
    <recommendedName>
        <fullName evidence="4">J domain-containing protein</fullName>
    </recommendedName>
</protein>
<dbReference type="SUPFAM" id="SSF46565">
    <property type="entry name" value="Chaperone J-domain"/>
    <property type="match status" value="1"/>
</dbReference>
<evidence type="ECO:0000256" key="1">
    <source>
        <dbReference type="SAM" id="MobiDB-lite"/>
    </source>
</evidence>